<evidence type="ECO:0000313" key="4">
    <source>
        <dbReference type="Proteomes" id="UP000255355"/>
    </source>
</evidence>
<evidence type="ECO:0000313" key="3">
    <source>
        <dbReference type="EMBL" id="RDI43477.1"/>
    </source>
</evidence>
<dbReference type="InterPro" id="IPR036661">
    <property type="entry name" value="Luciferase-like_sf"/>
</dbReference>
<dbReference type="InterPro" id="IPR050564">
    <property type="entry name" value="F420-G6PD/mer"/>
</dbReference>
<dbReference type="Pfam" id="PF00296">
    <property type="entry name" value="Bac_luciferase"/>
    <property type="match status" value="1"/>
</dbReference>
<dbReference type="EMBL" id="QQAZ01000021">
    <property type="protein sequence ID" value="RDI43477.1"/>
    <property type="molecule type" value="Genomic_DNA"/>
</dbReference>
<dbReference type="STRING" id="1210089.GCA_001613165_06476"/>
<evidence type="ECO:0000256" key="1">
    <source>
        <dbReference type="ARBA" id="ARBA00023002"/>
    </source>
</evidence>
<comment type="caution">
    <text evidence="3">The sequence shown here is derived from an EMBL/GenBank/DDBJ whole genome shotgun (WGS) entry which is preliminary data.</text>
</comment>
<dbReference type="PANTHER" id="PTHR43244:SF1">
    <property type="entry name" value="5,10-METHYLENETETRAHYDROMETHANOPTERIN REDUCTASE"/>
    <property type="match status" value="1"/>
</dbReference>
<keyword evidence="3" id="KW-0503">Monooxygenase</keyword>
<protein>
    <submittedName>
        <fullName evidence="3">Alkanesulfonate monooxygenase SsuD/methylene tetrahydromethanopterin reductase-like flavin-dependent oxidoreductase (Luciferase family)</fullName>
    </submittedName>
</protein>
<dbReference type="GO" id="GO:0016705">
    <property type="term" value="F:oxidoreductase activity, acting on paired donors, with incorporation or reduction of molecular oxygen"/>
    <property type="evidence" value="ECO:0007669"/>
    <property type="project" value="InterPro"/>
</dbReference>
<feature type="domain" description="Luciferase-like" evidence="2">
    <location>
        <begin position="15"/>
        <end position="291"/>
    </location>
</feature>
<gene>
    <name evidence="3" type="ORF">DFR68_12134</name>
</gene>
<dbReference type="Proteomes" id="UP000255355">
    <property type="component" value="Unassembled WGS sequence"/>
</dbReference>
<accession>A0A370GIJ9</accession>
<dbReference type="PANTHER" id="PTHR43244">
    <property type="match status" value="1"/>
</dbReference>
<dbReference type="AlphaFoldDB" id="A0A370GIJ9"/>
<evidence type="ECO:0000259" key="2">
    <source>
        <dbReference type="Pfam" id="PF00296"/>
    </source>
</evidence>
<name>A0A370GIJ9_9NOCA</name>
<sequence>MTMKYSILMPFATPRAEQILPYAALTQWSRAHRLWQGQALTADPYQAFSFMAAGGFRMPVGVGVTLMPFRHPLEAALQARSAAVTMGHPIVAGFGPGGVNLQRSMLGTPYRSQLTAVREYLTIVRSLLDGETVRFGGEYFSCFAALPEFPAPPVEVGAGVLRPAMARLAGAVADVAITWLTPAAYLREVVVPEMQAGADESGRPRPRLVAMVPLALSGPHRDGVEMALASNTAHLSLPHYRDMLGRSGITVDRKDLRSGGRAIVDGGAFLYGTAKELAAMLADFGDAGVDELVLNVTGVAARFGTQTALEDLDTILSEVSS</sequence>
<dbReference type="Gene3D" id="3.20.20.30">
    <property type="entry name" value="Luciferase-like domain"/>
    <property type="match status" value="1"/>
</dbReference>
<dbReference type="InterPro" id="IPR011251">
    <property type="entry name" value="Luciferase-like_dom"/>
</dbReference>
<organism evidence="3 4">
    <name type="scientific">Nocardia mexicana</name>
    <dbReference type="NCBI Taxonomy" id="279262"/>
    <lineage>
        <taxon>Bacteria</taxon>
        <taxon>Bacillati</taxon>
        <taxon>Actinomycetota</taxon>
        <taxon>Actinomycetes</taxon>
        <taxon>Mycobacteriales</taxon>
        <taxon>Nocardiaceae</taxon>
        <taxon>Nocardia</taxon>
    </lineage>
</organism>
<reference evidence="3 4" key="1">
    <citation type="submission" date="2018-07" db="EMBL/GenBank/DDBJ databases">
        <title>Genomic Encyclopedia of Type Strains, Phase IV (KMG-IV): sequencing the most valuable type-strain genomes for metagenomic binning, comparative biology and taxonomic classification.</title>
        <authorList>
            <person name="Goeker M."/>
        </authorList>
    </citation>
    <scope>NUCLEOTIDE SEQUENCE [LARGE SCALE GENOMIC DNA]</scope>
    <source>
        <strain evidence="3 4">DSM 44952</strain>
    </source>
</reference>
<dbReference type="CDD" id="cd01097">
    <property type="entry name" value="Tetrahydromethanopterin_reductase"/>
    <property type="match status" value="1"/>
</dbReference>
<dbReference type="OrthoDB" id="3621573at2"/>
<dbReference type="GO" id="GO:0004497">
    <property type="term" value="F:monooxygenase activity"/>
    <property type="evidence" value="ECO:0007669"/>
    <property type="project" value="UniProtKB-KW"/>
</dbReference>
<dbReference type="SUPFAM" id="SSF51679">
    <property type="entry name" value="Bacterial luciferase-like"/>
    <property type="match status" value="1"/>
</dbReference>
<proteinExistence type="predicted"/>
<keyword evidence="1" id="KW-0560">Oxidoreductase</keyword>
<keyword evidence="4" id="KW-1185">Reference proteome</keyword>